<evidence type="ECO:0000313" key="4">
    <source>
        <dbReference type="Proteomes" id="UP000694044"/>
    </source>
</evidence>
<comment type="caution">
    <text evidence="3">The sequence shown here is derived from an EMBL/GenBank/DDBJ whole genome shotgun (WGS) entry which is preliminary data.</text>
</comment>
<dbReference type="PANTHER" id="PTHR15830">
    <property type="entry name" value="TELOMERE LENGTH REGULATION PROTEIN TEL2 FAMILY MEMBER"/>
    <property type="match status" value="1"/>
</dbReference>
<feature type="compositionally biased region" description="Acidic residues" evidence="1">
    <location>
        <begin position="523"/>
        <end position="556"/>
    </location>
</feature>
<feature type="compositionally biased region" description="Basic residues" evidence="1">
    <location>
        <begin position="508"/>
        <end position="517"/>
    </location>
</feature>
<dbReference type="OrthoDB" id="10258062at2759"/>
<dbReference type="InterPro" id="IPR051970">
    <property type="entry name" value="TEL2_Regulation"/>
</dbReference>
<dbReference type="GO" id="GO:0005829">
    <property type="term" value="C:cytosol"/>
    <property type="evidence" value="ECO:0007669"/>
    <property type="project" value="TreeGrafter"/>
</dbReference>
<dbReference type="GO" id="GO:0042162">
    <property type="term" value="F:telomeric DNA binding"/>
    <property type="evidence" value="ECO:0007669"/>
    <property type="project" value="TreeGrafter"/>
</dbReference>
<feature type="domain" description="Telomere length regulation protein conserved" evidence="2">
    <location>
        <begin position="576"/>
        <end position="684"/>
    </location>
</feature>
<sequence>MVNVEVQRLRAYIAAKKLSVEAADKRYDVHASVAALRDLAGPLHSPEHFSSTWKTLYLEVFYRDVAAFVLGFVAVHLESCFSEHDRQQAFDVFFDREVVPSSRAIAALVSTLSATKTRADATDKTAEEDAEASITQCVRLLEKAVSVGGLQDVVAEMVMQEQQPTASGGQSVIGLQVLVSQLSSLPDLIYNRRQRDTPIAFRPRRYFPTLCDGLFHNLFQNETPVSQSLTFRMFADKLTRIGQAQVLTQSWSRSFSTPSMSTFNTNHVLFQSLPESCHEQILLQLSSEKTPSSLSAQQALTLPKYRLLAQIPPELCANKNFQYVVGHKLLLRKPIDDLFFWRVLADVMAQRADDLCQSPLAAVFDVVLTHWSRSDFAVNTEYTVNASVCFFLRYSLQKISKDGGEVAFTQQDWITKLCKGVQDHMSHSLERVRALGMRVGESLSHVIAAENPLDFGLKDEDPLAVYGCPILPEELEHGIADLDLDANPTQEESHKTQAARESKDNRGRRNHSKKRSTKPFTLDPDELVLSDDDEEDASDGDVESESSLDDADSDSDMSLEAYDLDDDEDDLTAKRPLYLKDLIAGLLSDDDREKTEVALDEAETLLRRQPRDLNDKAQEVVRALLRLEDKYSTPQFVKLRLQALATACALAPTQTLTYLSKQALEREQLLQSRIDALQAMTSAAQELSERGGGICHPESPKALLREQVESDLTTRTMQSLKTRRWGYRRDPLAAPKKNAFAPYALEFFSPLLFGYVEYVHKHSDSPGKPRSEVEQTFLAHLLHALGSFVECAGHAPQTMAMAKCLLEFAWSERSSSNAEVRRQVLFSLSRVLLVVPAALLRQEVGEALAEVAPWLHQVQNHDPDAGCREAARLLSSFASVSAAPLSLV</sequence>
<dbReference type="Proteomes" id="UP000694044">
    <property type="component" value="Unassembled WGS sequence"/>
</dbReference>
<dbReference type="InterPro" id="IPR019337">
    <property type="entry name" value="Telomere_length_regulation_dom"/>
</dbReference>
<dbReference type="Pfam" id="PF10193">
    <property type="entry name" value="Telomere_reg-2"/>
    <property type="match status" value="1"/>
</dbReference>
<dbReference type="EMBL" id="JAGDFM010000576">
    <property type="protein sequence ID" value="KAG7377103.1"/>
    <property type="molecule type" value="Genomic_DNA"/>
</dbReference>
<dbReference type="AlphaFoldDB" id="A0A8T1V9Y1"/>
<evidence type="ECO:0000313" key="3">
    <source>
        <dbReference type="EMBL" id="KAG7377103.1"/>
    </source>
</evidence>
<feature type="region of interest" description="Disordered" evidence="1">
    <location>
        <begin position="488"/>
        <end position="556"/>
    </location>
</feature>
<protein>
    <recommendedName>
        <fullName evidence="2">Telomere length regulation protein conserved domain-containing protein</fullName>
    </recommendedName>
</protein>
<dbReference type="GO" id="GO:0051083">
    <property type="term" value="P:'de novo' cotranslational protein folding"/>
    <property type="evidence" value="ECO:0007669"/>
    <property type="project" value="TreeGrafter"/>
</dbReference>
<dbReference type="PANTHER" id="PTHR15830:SF10">
    <property type="entry name" value="TELOMERE LENGTH REGULATION PROTEIN TEL2 HOMOLOG"/>
    <property type="match status" value="1"/>
</dbReference>
<gene>
    <name evidence="3" type="ORF">PHYPSEUDO_012167</name>
</gene>
<organism evidence="3 4">
    <name type="scientific">Phytophthora pseudosyringae</name>
    <dbReference type="NCBI Taxonomy" id="221518"/>
    <lineage>
        <taxon>Eukaryota</taxon>
        <taxon>Sar</taxon>
        <taxon>Stramenopiles</taxon>
        <taxon>Oomycota</taxon>
        <taxon>Peronosporomycetes</taxon>
        <taxon>Peronosporales</taxon>
        <taxon>Peronosporaceae</taxon>
        <taxon>Phytophthora</taxon>
    </lineage>
</organism>
<accession>A0A8T1V9Y1</accession>
<proteinExistence type="predicted"/>
<dbReference type="GO" id="GO:0051879">
    <property type="term" value="F:Hsp90 protein binding"/>
    <property type="evidence" value="ECO:0007669"/>
    <property type="project" value="TreeGrafter"/>
</dbReference>
<name>A0A8T1V9Y1_9STRA</name>
<evidence type="ECO:0000256" key="1">
    <source>
        <dbReference type="SAM" id="MobiDB-lite"/>
    </source>
</evidence>
<keyword evidence="4" id="KW-1185">Reference proteome</keyword>
<evidence type="ECO:0000259" key="2">
    <source>
        <dbReference type="Pfam" id="PF10193"/>
    </source>
</evidence>
<reference evidence="3" key="1">
    <citation type="submission" date="2021-02" db="EMBL/GenBank/DDBJ databases">
        <authorList>
            <person name="Palmer J.M."/>
        </authorList>
    </citation>
    <scope>NUCLEOTIDE SEQUENCE</scope>
    <source>
        <strain evidence="3">SCRP734</strain>
    </source>
</reference>
<feature type="compositionally biased region" description="Basic and acidic residues" evidence="1">
    <location>
        <begin position="491"/>
        <end position="507"/>
    </location>
</feature>